<dbReference type="AlphaFoldDB" id="A0A0F9JZD9"/>
<sequence>MGKASRAKKDKPEHNSPKPKGNSKNILVVSIMVALVFLGISVGFGLRYYNANNTPSKTIDESVSTNLSDVIPANAPKEVKEAYQFTQENIDLTKKITCYCGCLNSAGHENLSKCYVREIKDNGQIVYDSHA</sequence>
<keyword evidence="2" id="KW-0472">Membrane</keyword>
<organism evidence="3">
    <name type="scientific">marine sediment metagenome</name>
    <dbReference type="NCBI Taxonomy" id="412755"/>
    <lineage>
        <taxon>unclassified sequences</taxon>
        <taxon>metagenomes</taxon>
        <taxon>ecological metagenomes</taxon>
    </lineage>
</organism>
<name>A0A0F9JZD9_9ZZZZ</name>
<reference evidence="3" key="1">
    <citation type="journal article" date="2015" name="Nature">
        <title>Complex archaea that bridge the gap between prokaryotes and eukaryotes.</title>
        <authorList>
            <person name="Spang A."/>
            <person name="Saw J.H."/>
            <person name="Jorgensen S.L."/>
            <person name="Zaremba-Niedzwiedzka K."/>
            <person name="Martijn J."/>
            <person name="Lind A.E."/>
            <person name="van Eijk R."/>
            <person name="Schleper C."/>
            <person name="Guy L."/>
            <person name="Ettema T.J."/>
        </authorList>
    </citation>
    <scope>NUCLEOTIDE SEQUENCE</scope>
</reference>
<keyword evidence="2" id="KW-1133">Transmembrane helix</keyword>
<dbReference type="InterPro" id="IPR025673">
    <property type="entry name" value="PCYCGC"/>
</dbReference>
<feature type="region of interest" description="Disordered" evidence="1">
    <location>
        <begin position="1"/>
        <end position="21"/>
    </location>
</feature>
<dbReference type="Pfam" id="PF13798">
    <property type="entry name" value="PCYCGC"/>
    <property type="match status" value="1"/>
</dbReference>
<feature type="transmembrane region" description="Helical" evidence="2">
    <location>
        <begin position="26"/>
        <end position="49"/>
    </location>
</feature>
<protein>
    <submittedName>
        <fullName evidence="3">Uncharacterized protein</fullName>
    </submittedName>
</protein>
<feature type="non-terminal residue" evidence="3">
    <location>
        <position position="131"/>
    </location>
</feature>
<evidence type="ECO:0000313" key="3">
    <source>
        <dbReference type="EMBL" id="KKM67811.1"/>
    </source>
</evidence>
<comment type="caution">
    <text evidence="3">The sequence shown here is derived from an EMBL/GenBank/DDBJ whole genome shotgun (WGS) entry which is preliminary data.</text>
</comment>
<keyword evidence="2" id="KW-0812">Transmembrane</keyword>
<evidence type="ECO:0000256" key="1">
    <source>
        <dbReference type="SAM" id="MobiDB-lite"/>
    </source>
</evidence>
<proteinExistence type="predicted"/>
<dbReference type="EMBL" id="LAZR01010282">
    <property type="protein sequence ID" value="KKM67811.1"/>
    <property type="molecule type" value="Genomic_DNA"/>
</dbReference>
<evidence type="ECO:0000256" key="2">
    <source>
        <dbReference type="SAM" id="Phobius"/>
    </source>
</evidence>
<accession>A0A0F9JZD9</accession>
<gene>
    <name evidence="3" type="ORF">LCGC14_1467320</name>
</gene>